<evidence type="ECO:0000313" key="1">
    <source>
        <dbReference type="EMBL" id="CAF9922756.1"/>
    </source>
</evidence>
<evidence type="ECO:0000313" key="2">
    <source>
        <dbReference type="Proteomes" id="UP000664521"/>
    </source>
</evidence>
<sequence>MAQCSCPNTVDVRAQRQTLIYNEMITFIPHRKPTKDAAPINVFPIMRLPWELRQRVYYLHFQQPKKRDVLGGECPAGDRCPIAVYNDYVPVRELILASKLIYREAMPIYYRTKTFTFKWIQNLWRFLRIIGPAQRSYVAHICFNLRGTRARHGYRLLADCPRLQSLEIVLGDFDPSQDNLEPLYRVRGLKSIKLTVLPYRNWVNPDDFKAALQALLLPYDRALTPLGPARAFALDRTPRTYFGANYPTKRALSVLTVGAEDVGSDKTETVFTKAKRGLEDDQRQTGAKRIKLEAQV</sequence>
<dbReference type="PANTHER" id="PTHR42085">
    <property type="entry name" value="F-BOX DOMAIN-CONTAINING PROTEIN"/>
    <property type="match status" value="1"/>
</dbReference>
<dbReference type="OrthoDB" id="5413827at2759"/>
<name>A0A8H3FDS7_9LECA</name>
<dbReference type="EMBL" id="CAJPDS010000031">
    <property type="protein sequence ID" value="CAF9922756.1"/>
    <property type="molecule type" value="Genomic_DNA"/>
</dbReference>
<accession>A0A8H3FDS7</accession>
<comment type="caution">
    <text evidence="1">The sequence shown here is derived from an EMBL/GenBank/DDBJ whole genome shotgun (WGS) entry which is preliminary data.</text>
</comment>
<proteinExistence type="predicted"/>
<dbReference type="PANTHER" id="PTHR42085:SF2">
    <property type="entry name" value="F-BOX DOMAIN-CONTAINING PROTEIN"/>
    <property type="match status" value="1"/>
</dbReference>
<keyword evidence="2" id="KW-1185">Reference proteome</keyword>
<dbReference type="AlphaFoldDB" id="A0A8H3FDS7"/>
<protein>
    <submittedName>
        <fullName evidence="1">Uncharacterized protein</fullName>
    </submittedName>
</protein>
<gene>
    <name evidence="1" type="ORF">HETSPECPRED_005141</name>
</gene>
<dbReference type="InterPro" id="IPR038883">
    <property type="entry name" value="AN11006-like"/>
</dbReference>
<organism evidence="1 2">
    <name type="scientific">Heterodermia speciosa</name>
    <dbReference type="NCBI Taxonomy" id="116794"/>
    <lineage>
        <taxon>Eukaryota</taxon>
        <taxon>Fungi</taxon>
        <taxon>Dikarya</taxon>
        <taxon>Ascomycota</taxon>
        <taxon>Pezizomycotina</taxon>
        <taxon>Lecanoromycetes</taxon>
        <taxon>OSLEUM clade</taxon>
        <taxon>Lecanoromycetidae</taxon>
        <taxon>Caliciales</taxon>
        <taxon>Physciaceae</taxon>
        <taxon>Heterodermia</taxon>
    </lineage>
</organism>
<dbReference type="Proteomes" id="UP000664521">
    <property type="component" value="Unassembled WGS sequence"/>
</dbReference>
<reference evidence="1" key="1">
    <citation type="submission" date="2021-03" db="EMBL/GenBank/DDBJ databases">
        <authorList>
            <person name="Tagirdzhanova G."/>
        </authorList>
    </citation>
    <scope>NUCLEOTIDE SEQUENCE</scope>
</reference>